<dbReference type="GO" id="GO:0008757">
    <property type="term" value="F:S-adenosylmethionine-dependent methyltransferase activity"/>
    <property type="evidence" value="ECO:0007669"/>
    <property type="project" value="UniProtKB-ARBA"/>
</dbReference>
<dbReference type="InterPro" id="IPR036388">
    <property type="entry name" value="WH-like_DNA-bd_sf"/>
</dbReference>
<name>A0A067JWY9_JATCU</name>
<dbReference type="Gene3D" id="3.40.50.150">
    <property type="entry name" value="Vaccinia Virus protein VP39"/>
    <property type="match status" value="1"/>
</dbReference>
<evidence type="ECO:0000256" key="1">
    <source>
        <dbReference type="ARBA" id="ARBA00022603"/>
    </source>
</evidence>
<organism evidence="6 7">
    <name type="scientific">Jatropha curcas</name>
    <name type="common">Barbados nut</name>
    <dbReference type="NCBI Taxonomy" id="180498"/>
    <lineage>
        <taxon>Eukaryota</taxon>
        <taxon>Viridiplantae</taxon>
        <taxon>Streptophyta</taxon>
        <taxon>Embryophyta</taxon>
        <taxon>Tracheophyta</taxon>
        <taxon>Spermatophyta</taxon>
        <taxon>Magnoliopsida</taxon>
        <taxon>eudicotyledons</taxon>
        <taxon>Gunneridae</taxon>
        <taxon>Pentapetalae</taxon>
        <taxon>rosids</taxon>
        <taxon>fabids</taxon>
        <taxon>Malpighiales</taxon>
        <taxon>Euphorbiaceae</taxon>
        <taxon>Crotonoideae</taxon>
        <taxon>Jatropheae</taxon>
        <taxon>Jatropha</taxon>
    </lineage>
</organism>
<evidence type="ECO:0000256" key="2">
    <source>
        <dbReference type="ARBA" id="ARBA00022679"/>
    </source>
</evidence>
<reference evidence="6 7" key="1">
    <citation type="journal article" date="2014" name="PLoS ONE">
        <title>Global Analysis of Gene Expression Profiles in Physic Nut (Jatropha curcas L.) Seedlings Exposed to Salt Stress.</title>
        <authorList>
            <person name="Zhang L."/>
            <person name="Zhang C."/>
            <person name="Wu P."/>
            <person name="Chen Y."/>
            <person name="Li M."/>
            <person name="Jiang H."/>
            <person name="Wu G."/>
        </authorList>
    </citation>
    <scope>NUCLEOTIDE SEQUENCE [LARGE SCALE GENOMIC DNA]</scope>
    <source>
        <strain evidence="7">cv. GZQX0401</strain>
        <tissue evidence="6">Young leaves</tissue>
    </source>
</reference>
<dbReference type="OrthoDB" id="2410195at2759"/>
<dbReference type="InterPro" id="IPR036390">
    <property type="entry name" value="WH_DNA-bd_sf"/>
</dbReference>
<dbReference type="FunFam" id="1.10.10.10:FF:000213">
    <property type="entry name" value="Coniferyl alcohol 9-O-methyltransferase"/>
    <property type="match status" value="1"/>
</dbReference>
<feature type="domain" description="O-methyltransferase C-terminal" evidence="4">
    <location>
        <begin position="132"/>
        <end position="231"/>
    </location>
</feature>
<dbReference type="GO" id="GO:0046983">
    <property type="term" value="F:protein dimerization activity"/>
    <property type="evidence" value="ECO:0007669"/>
    <property type="project" value="InterPro"/>
</dbReference>
<dbReference type="InterPro" id="IPR012967">
    <property type="entry name" value="COMT_dimerisation"/>
</dbReference>
<keyword evidence="3" id="KW-0949">S-adenosyl-L-methionine</keyword>
<evidence type="ECO:0000313" key="7">
    <source>
        <dbReference type="Proteomes" id="UP000027138"/>
    </source>
</evidence>
<dbReference type="SUPFAM" id="SSF46785">
    <property type="entry name" value="Winged helix' DNA-binding domain"/>
    <property type="match status" value="1"/>
</dbReference>
<dbReference type="EMBL" id="KK915137">
    <property type="protein sequence ID" value="KDP24059.1"/>
    <property type="molecule type" value="Genomic_DNA"/>
</dbReference>
<dbReference type="GO" id="GO:0009717">
    <property type="term" value="P:isoflavonoid biosynthetic process"/>
    <property type="evidence" value="ECO:0007669"/>
    <property type="project" value="UniProtKB-ARBA"/>
</dbReference>
<dbReference type="PANTHER" id="PTHR11746">
    <property type="entry name" value="O-METHYLTRANSFERASE"/>
    <property type="match status" value="1"/>
</dbReference>
<evidence type="ECO:0008006" key="8">
    <source>
        <dbReference type="Google" id="ProtNLM"/>
    </source>
</evidence>
<keyword evidence="1" id="KW-0489">Methyltransferase</keyword>
<dbReference type="Gene3D" id="1.10.10.10">
    <property type="entry name" value="Winged helix-like DNA-binding domain superfamily/Winged helix DNA-binding domain"/>
    <property type="match status" value="1"/>
</dbReference>
<dbReference type="Proteomes" id="UP000027138">
    <property type="component" value="Unassembled WGS sequence"/>
</dbReference>
<proteinExistence type="predicted"/>
<evidence type="ECO:0000256" key="3">
    <source>
        <dbReference type="ARBA" id="ARBA00022691"/>
    </source>
</evidence>
<dbReference type="GO" id="GO:0008171">
    <property type="term" value="F:O-methyltransferase activity"/>
    <property type="evidence" value="ECO:0007669"/>
    <property type="project" value="InterPro"/>
</dbReference>
<evidence type="ECO:0000259" key="4">
    <source>
        <dbReference type="Pfam" id="PF00891"/>
    </source>
</evidence>
<dbReference type="InterPro" id="IPR016461">
    <property type="entry name" value="COMT-like"/>
</dbReference>
<keyword evidence="2" id="KW-0808">Transferase</keyword>
<accession>A0A067JWY9</accession>
<dbReference type="AlphaFoldDB" id="A0A067JWY9"/>
<dbReference type="Pfam" id="PF08100">
    <property type="entry name" value="Dimerisation"/>
    <property type="match status" value="1"/>
</dbReference>
<dbReference type="InterPro" id="IPR001077">
    <property type="entry name" value="COMT_C"/>
</dbReference>
<evidence type="ECO:0000259" key="5">
    <source>
        <dbReference type="Pfam" id="PF08100"/>
    </source>
</evidence>
<keyword evidence="7" id="KW-1185">Reference proteome</keyword>
<dbReference type="SUPFAM" id="SSF53335">
    <property type="entry name" value="S-adenosyl-L-methionine-dependent methyltransferases"/>
    <property type="match status" value="1"/>
</dbReference>
<dbReference type="InterPro" id="IPR029063">
    <property type="entry name" value="SAM-dependent_MTases_sf"/>
</dbReference>
<dbReference type="Pfam" id="PF00891">
    <property type="entry name" value="Methyltransf_2"/>
    <property type="match status" value="1"/>
</dbReference>
<feature type="domain" description="O-methyltransferase dimerisation" evidence="5">
    <location>
        <begin position="21"/>
        <end position="110"/>
    </location>
</feature>
<dbReference type="PROSITE" id="PS51683">
    <property type="entry name" value="SAM_OMT_II"/>
    <property type="match status" value="1"/>
</dbReference>
<gene>
    <name evidence="6" type="ORF">JCGZ_25716</name>
</gene>
<dbReference type="GO" id="GO:0032259">
    <property type="term" value="P:methylation"/>
    <property type="evidence" value="ECO:0007669"/>
    <property type="project" value="UniProtKB-KW"/>
</dbReference>
<protein>
    <recommendedName>
        <fullName evidence="8">O-methyltransferase domain-containing protein</fullName>
    </recommendedName>
</protein>
<sequence>MAEEILNLDSDQQLEAQAHIWNHIFNFINSMSLKCAIQLGIPDAINKHGKLMTLSDLINALSIHPTKAHCIPRLMRILVHSGFFAVAKIEENGREIEGYVLTNASKLLVKENPLSVTPFLLAMLDPALTGPWHYLSTWFLKDDRTPFHIFHGNELWESAGQHPKLNNFFNEAMASDARLVMSIMIKECKEVFDGLKSLVDVGGGTGTVAKTLANAFPHLDCFVFDLPHVVAGLQDGDSLLQHN</sequence>
<evidence type="ECO:0000313" key="6">
    <source>
        <dbReference type="EMBL" id="KDP24059.1"/>
    </source>
</evidence>